<keyword evidence="13" id="KW-0109">Calcium transport</keyword>
<dbReference type="PRINTS" id="PR00779">
    <property type="entry name" value="INSP3RECEPTR"/>
</dbReference>
<dbReference type="SMART" id="SM00472">
    <property type="entry name" value="MIR"/>
    <property type="match status" value="3"/>
</dbReference>
<dbReference type="PANTHER" id="PTHR13715:SF102">
    <property type="entry name" value="INOSITOL 1,4,5-TRISPHOSPHATE RECEPTOR"/>
    <property type="match status" value="1"/>
</dbReference>
<dbReference type="SUPFAM" id="SSF82109">
    <property type="entry name" value="MIR domain"/>
    <property type="match status" value="2"/>
</dbReference>
<dbReference type="GO" id="GO:0030667">
    <property type="term" value="C:secretory granule membrane"/>
    <property type="evidence" value="ECO:0007669"/>
    <property type="project" value="TreeGrafter"/>
</dbReference>
<keyword evidence="16" id="KW-1185">Reference proteome</keyword>
<dbReference type="FunFam" id="2.80.10.50:FF:000073">
    <property type="entry name" value="Inositol 1,4,5-trisphosphate receptor itr-1"/>
    <property type="match status" value="1"/>
</dbReference>
<proteinExistence type="inferred from homology"/>
<keyword evidence="10 13" id="KW-0675">Receptor</keyword>
<dbReference type="Proteomes" id="UP000887540">
    <property type="component" value="Unplaced"/>
</dbReference>
<dbReference type="InterPro" id="IPR036300">
    <property type="entry name" value="MIR_dom_sf"/>
</dbReference>
<evidence type="ECO:0000256" key="5">
    <source>
        <dbReference type="ARBA" id="ARBA00022737"/>
    </source>
</evidence>
<dbReference type="Pfam" id="PF08454">
    <property type="entry name" value="RIH_assoc"/>
    <property type="match status" value="1"/>
</dbReference>
<dbReference type="InterPro" id="IPR000699">
    <property type="entry name" value="RIH_dom"/>
</dbReference>
<dbReference type="Pfam" id="PF02815">
    <property type="entry name" value="MIR"/>
    <property type="match status" value="1"/>
</dbReference>
<keyword evidence="5" id="KW-0677">Repeat</keyword>
<dbReference type="InterPro" id="IPR016093">
    <property type="entry name" value="MIR_motif"/>
</dbReference>
<comment type="similarity">
    <text evidence="2 13">Belongs to the InsP3 receptor family.</text>
</comment>
<dbReference type="GO" id="GO:0005886">
    <property type="term" value="C:plasma membrane"/>
    <property type="evidence" value="ECO:0007669"/>
    <property type="project" value="TreeGrafter"/>
</dbReference>
<comment type="subcellular location">
    <subcellularLocation>
        <location evidence="1 13">Endoplasmic reticulum membrane</location>
        <topology evidence="1 13">Multi-pass membrane protein</topology>
    </subcellularLocation>
</comment>
<feature type="transmembrane region" description="Helical" evidence="13">
    <location>
        <begin position="2228"/>
        <end position="2248"/>
    </location>
</feature>
<organism evidence="16 17">
    <name type="scientific">Acrobeloides nanus</name>
    <dbReference type="NCBI Taxonomy" id="290746"/>
    <lineage>
        <taxon>Eukaryota</taxon>
        <taxon>Metazoa</taxon>
        <taxon>Ecdysozoa</taxon>
        <taxon>Nematoda</taxon>
        <taxon>Chromadorea</taxon>
        <taxon>Rhabditida</taxon>
        <taxon>Tylenchina</taxon>
        <taxon>Cephalobomorpha</taxon>
        <taxon>Cephaloboidea</taxon>
        <taxon>Cephalobidae</taxon>
        <taxon>Acrobeloides</taxon>
    </lineage>
</organism>
<keyword evidence="8 13" id="KW-0406">Ion transport</keyword>
<dbReference type="PANTHER" id="PTHR13715">
    <property type="entry name" value="RYANODINE RECEPTOR AND IP3 RECEPTOR"/>
    <property type="match status" value="1"/>
</dbReference>
<evidence type="ECO:0000313" key="16">
    <source>
        <dbReference type="Proteomes" id="UP000887540"/>
    </source>
</evidence>
<feature type="transmembrane region" description="Helical" evidence="13">
    <location>
        <begin position="2404"/>
        <end position="2426"/>
    </location>
</feature>
<keyword evidence="6 13" id="KW-0256">Endoplasmic reticulum</keyword>
<accession>A0A914CMA8</accession>
<comment type="function">
    <text evidence="13">Receptor for inositol 1,4,5-trisphosphate, a second messenger that mediates the release of intracellular calcium.</text>
</comment>
<feature type="domain" description="MIR" evidence="15">
    <location>
        <begin position="257"/>
        <end position="315"/>
    </location>
</feature>
<feature type="transmembrane region" description="Helical" evidence="13">
    <location>
        <begin position="2540"/>
        <end position="2563"/>
    </location>
</feature>
<dbReference type="Pfam" id="PF01365">
    <property type="entry name" value="RYDR_ITPR"/>
    <property type="match status" value="1"/>
</dbReference>
<evidence type="ECO:0000256" key="6">
    <source>
        <dbReference type="ARBA" id="ARBA00022824"/>
    </source>
</evidence>
<dbReference type="GO" id="GO:0035091">
    <property type="term" value="F:phosphatidylinositol binding"/>
    <property type="evidence" value="ECO:0007669"/>
    <property type="project" value="TreeGrafter"/>
</dbReference>
<keyword evidence="9 13" id="KW-0472">Membrane</keyword>
<evidence type="ECO:0000256" key="12">
    <source>
        <dbReference type="ARBA" id="ARBA00023303"/>
    </source>
</evidence>
<dbReference type="SUPFAM" id="SSF100909">
    <property type="entry name" value="IP3 receptor type 1 binding core, domain 2"/>
    <property type="match status" value="2"/>
</dbReference>
<evidence type="ECO:0000256" key="7">
    <source>
        <dbReference type="ARBA" id="ARBA00022989"/>
    </source>
</evidence>
<evidence type="ECO:0000259" key="15">
    <source>
        <dbReference type="PROSITE" id="PS50919"/>
    </source>
</evidence>
<comment type="domain">
    <text evidence="13">The receptor contains a calcium channel in its C-terminal extremity. Its large N-terminal cytoplasmic region has the ligand-binding site in the N-terminus and modulatory sites in the middle portion immediately upstream of the channel region.</text>
</comment>
<evidence type="ECO:0000256" key="14">
    <source>
        <dbReference type="SAM" id="MobiDB-lite"/>
    </source>
</evidence>
<dbReference type="WBParaSite" id="ACRNAN_scaffold122.g22371.t1">
    <property type="protein sequence ID" value="ACRNAN_scaffold122.g22371.t1"/>
    <property type="gene ID" value="ACRNAN_scaffold122.g22371"/>
</dbReference>
<dbReference type="InterPro" id="IPR035910">
    <property type="entry name" value="RyR/IP3R_RIH_dom_sf"/>
</dbReference>
<dbReference type="Gene3D" id="2.80.10.50">
    <property type="match status" value="2"/>
</dbReference>
<evidence type="ECO:0000256" key="9">
    <source>
        <dbReference type="ARBA" id="ARBA00023136"/>
    </source>
</evidence>
<dbReference type="GO" id="GO:0005789">
    <property type="term" value="C:endoplasmic reticulum membrane"/>
    <property type="evidence" value="ECO:0007669"/>
    <property type="project" value="UniProtKB-SubCell"/>
</dbReference>
<feature type="transmembrane region" description="Helical" evidence="13">
    <location>
        <begin position="2263"/>
        <end position="2280"/>
    </location>
</feature>
<dbReference type="Gene3D" id="1.10.287.70">
    <property type="match status" value="1"/>
</dbReference>
<dbReference type="InterPro" id="IPR014821">
    <property type="entry name" value="Ins145_P3_rcpt"/>
</dbReference>
<dbReference type="InterPro" id="IPR000493">
    <property type="entry name" value="InsP3_rcpt"/>
</dbReference>
<feature type="transmembrane region" description="Helical" evidence="13">
    <location>
        <begin position="2292"/>
        <end position="2318"/>
    </location>
</feature>
<protein>
    <recommendedName>
        <fullName evidence="13">Inositol 1,4,5-trisphosphate receptor</fullName>
    </recommendedName>
</protein>
<dbReference type="GO" id="GO:0070679">
    <property type="term" value="F:inositol 1,4,5 trisphosphate binding"/>
    <property type="evidence" value="ECO:0007669"/>
    <property type="project" value="UniProtKB-UniRule"/>
</dbReference>
<keyword evidence="13" id="KW-0106">Calcium</keyword>
<evidence type="ECO:0000256" key="4">
    <source>
        <dbReference type="ARBA" id="ARBA00022692"/>
    </source>
</evidence>
<dbReference type="Gene3D" id="1.25.10.30">
    <property type="entry name" value="IP3 receptor type 1 binding core, RIH domain"/>
    <property type="match status" value="1"/>
</dbReference>
<dbReference type="InterPro" id="IPR013662">
    <property type="entry name" value="RIH_assoc-dom"/>
</dbReference>
<keyword evidence="13" id="KW-0107">Calcium channel</keyword>
<dbReference type="InterPro" id="IPR005821">
    <property type="entry name" value="Ion_trans_dom"/>
</dbReference>
<feature type="transmembrane region" description="Helical" evidence="13">
    <location>
        <begin position="2354"/>
        <end position="2383"/>
    </location>
</feature>
<sequence>MRQSFLPTMSSDAFHGSHLRIGDVISLYALDNSLNTERHEGFLSTLGLVDERCIVTEGSGSLASPPKNYRDCLFRICPVNRYAAQKQYWTEQKRCQLGEGYDEEMLNKLKVAADKEREQNELEYRKTLGNIIQYGSAIQLLHVKSDKYLTMQKNSPARQERNAMRVYLDKSGNEGSWFTVEPVYKHVSIGDNVMSGERICLIPYSTGNSTNTTHIKQQLHLSHHRLPDHKQSWEVNVLNEMTEWQINLFLQFDENQPDNVKSGDVVRLFHADQQTFLTLDEEPRTKRDVVFLRMTNRPSATDATSSRALWEIQHLATDLYLSSVDYKSLPPMPADHSRRSSVNPTLVVNQLNEADLKDRRIFVLVPRDPTDPTSDDSLLFALDPCAKTNTKDARIPINSFVRMQHYESQTWLHTTDPSMKQNLYHFSKNEKGWVKVLAEGFKIDKEAFALSPVSPNEVRDLDFANDACRALHQFVELIKSGKTVGKEPINFTTQLLIECIYFVTNTSNHVLDPLKILDFNPIRDRQKLLREQGVLGQVFDLLKAPFMPRQGETEVAPLLYSPQELNEQRNEVFQKMFQLCYSLLKYSQVGYRKNQEFLAEKFDQIQEQIGFNLLAEDTMTAVLHNNPKLLEKYVKNPHVERFVELVRNNRCGKFLDYLADLCVCRGEANKKIQELICNSVLSERNRDIFMKTERGPGMLPEAKYEIYICWSEAMESGECKSLVECAQSHASEDQEMIDYYRHQLGLLAQMCQEQQYLAIDPPPERRLLNISQELPIDLVLQCMSDSRLPCDIRASFTRLMLHLHIVRGSPVTAVRHARLWREIPTEVSVSTYHNTAVEHVDGGRNRHSDHFKGVLRVVDQYLAGLRRKFVNGEPLLRETSERCDENRLTFEIVTLARALAQFGFYSFEELLKLAQNLLAITDTNPIARSKNQMAKHGSLMRQFTRSIINTVVNVPQTPLPLKKGETPEEDTAKAKMSRELILQTKLIVVEILQVISLLEIALSWFKNKFPCDENGKFSNPLNITEDIINDMVQVVFKMTEDDLGFDGQKGQQLLRILLQKTMNDFPELTSMALKVLFRHFTQYHELIEDLKQVQLLVSNIDVENYHRIDRDLFILKNLTEKSELWAHWGKLATSLSTVSNAQTSHDENHPLMKQMNGFRSRTVSIEDLLNDHHYDHDEPSQPNSPSPEDGPVMKMTTEAPPKQYIEFLDKYYPTIKPRCILFLQQILYTDDKDIMAGALHGIMDKAPLLAYPIVKDILIRMRQLCFDETRNDPMNQQLLRNMQVYEVVLEFLSIPYDKKNDYEMPTLLTLSHEFLRKFCRNNKDNQNRLHMYISIENDAKEGTLPVETIEDVKTLIYIFRNNSDLCENISEALIAHVVGLIEHKQKIEHKVVFLKFLQVIVSSCEKEVDDTQMKVMEEIGKASDDIRQFYVDSAGFELLVEMMKQAKDSCLDATHPLKYHLELVRVMAKCTKGKNGVTELKCASFLPMDHIVRVVTSPHAIVEVKIVYLEFMLHCYIDTDIELKDASNTEYIEAIMDNILEDINKLNAIFMADARRSDSITTLETYICHTVTEVLVKFFEKPYSAQPIDIRQHHKRLTNIVKSMFELQNGPLKLSKNYVSSATNWYRVAECVKRLNKCVDELGITSYSTMQLPPVSSATIARQRWQSAAFLARFIYWNQQQVITRSNRFVMFYHNIVTELKIFLQPLQVAEGSVLVDILHFPERLFPPGSALREQCEHGGVVSNDMSTQDNYDSEVIFDHDLKPLKHVSLYEVQCKLNSAGAVDLVIDLIVMEPSYEVFQKACHLANSLLIDGNDEVQTSFYNHLTQKKVSGKFFRVFILKLQAAQNRIKSDMMSGTNNKNRPIELSQKLPSKIIGRQIHQLSLILKKRDLLPAEVSIVEPVLRFMQLLLAETLMFLDTVCGSTKGSLGVFGEIGKHNFSLIKQALITLAEFCQGPCHENQNTLAMHESNGLDIIISLVLNEIRPLADDHMELALEIKSNASKLLLAIMESRHDGENAERVLRNMSHTSGGPKQLIKAITQAYEMSNSQDFKDTRFRQQLLAQHTTNIADSRLTIPEIAIQNYQPTHPPQLTNPPAIVDPKEVGHNIYILAHQLSRHNSELAKLLNPEATKNSATKKALSFYKEHTAQIEIVRADRKLERVVFPIHEVCSYLTEATKQNVLNNTERDAQGSKVTDFFDKWKSLYNEMKWQKKLQDRPWLSACTKQLRFWGRMSFLFAILINGIIAFFYPFDASTFSELNPSDPLVYTLTLAPLFYLYTKWNDRTFSDMSKSSMLAIYVLMLASSLLSIAIVGILPTLYMFGILQLANKTIHLVSYVGNKGLIDRCWSEWIEDTAFWYLVAYLLCCIFGLFVHPFFYSLLLFDIIVSEETLRNVIRSVTRNWQSIILTGLLALILVYHFSILGYLFFQKDFKLEVDKAKETQRFGHLEAAISSANGILDEIRHNTQQQFCTSEDECSQVDPALKAEESAVEEEEDKEEVAACDTLRMCIVTTLNWGLRNGGGIGDVLRNVHPDESHFLWRILYDLSFFVMLIVIVLNLVFGVIIDTFGDLRTEKNEKEDVLKNNCFICGMERGRFDNKSVTFEEHYENEHHLWHYLYFIVWLQVKDETEFTGPESYVANCIKDRNLDWFPRMQAISLQEEDTDNDQNEISHLREQLHQSMQTINELSRRVQNFQQVLTESNFY</sequence>
<dbReference type="GO" id="GO:0051209">
    <property type="term" value="P:release of sequestered calcium ion into cytosol"/>
    <property type="evidence" value="ECO:0007669"/>
    <property type="project" value="UniProtKB-UniRule"/>
</dbReference>
<dbReference type="PROSITE" id="PS50919">
    <property type="entry name" value="MIR"/>
    <property type="match status" value="2"/>
</dbReference>
<evidence type="ECO:0000256" key="10">
    <source>
        <dbReference type="ARBA" id="ARBA00023170"/>
    </source>
</evidence>
<dbReference type="GO" id="GO:0016529">
    <property type="term" value="C:sarcoplasmic reticulum"/>
    <property type="evidence" value="ECO:0007669"/>
    <property type="project" value="TreeGrafter"/>
</dbReference>
<evidence type="ECO:0000256" key="1">
    <source>
        <dbReference type="ARBA" id="ARBA00004477"/>
    </source>
</evidence>
<evidence type="ECO:0000256" key="2">
    <source>
        <dbReference type="ARBA" id="ARBA00009453"/>
    </source>
</evidence>
<evidence type="ECO:0000313" key="17">
    <source>
        <dbReference type="WBParaSite" id="ACRNAN_scaffold122.g22371.t1"/>
    </source>
</evidence>
<reference evidence="17" key="1">
    <citation type="submission" date="2022-11" db="UniProtKB">
        <authorList>
            <consortium name="WormBaseParasite"/>
        </authorList>
    </citation>
    <scope>IDENTIFICATION</scope>
</reference>
<dbReference type="GO" id="GO:0005509">
    <property type="term" value="F:calcium ion binding"/>
    <property type="evidence" value="ECO:0007669"/>
    <property type="project" value="TreeGrafter"/>
</dbReference>
<keyword evidence="7 13" id="KW-1133">Transmembrane helix</keyword>
<evidence type="ECO:0000256" key="3">
    <source>
        <dbReference type="ARBA" id="ARBA00022448"/>
    </source>
</evidence>
<dbReference type="FunFam" id="1.25.10.30:FF:000003">
    <property type="entry name" value="Protein CBR-ITR-1, isoform a"/>
    <property type="match status" value="1"/>
</dbReference>
<feature type="region of interest" description="Disordered" evidence="14">
    <location>
        <begin position="1172"/>
        <end position="1196"/>
    </location>
</feature>
<evidence type="ECO:0000256" key="13">
    <source>
        <dbReference type="RuleBase" id="RU368044"/>
    </source>
</evidence>
<keyword evidence="3 13" id="KW-0813">Transport</keyword>
<feature type="domain" description="MIR" evidence="15">
    <location>
        <begin position="129"/>
        <end position="183"/>
    </location>
</feature>
<keyword evidence="11 13" id="KW-1071">Ligand-gated ion channel</keyword>
<dbReference type="Pfam" id="PF00520">
    <property type="entry name" value="Ion_trans"/>
    <property type="match status" value="1"/>
</dbReference>
<keyword evidence="12 13" id="KW-0407">Ion channel</keyword>
<dbReference type="Pfam" id="PF08709">
    <property type="entry name" value="Ins145_P3_rec"/>
    <property type="match status" value="1"/>
</dbReference>
<dbReference type="GO" id="GO:0005220">
    <property type="term" value="F:inositol 1,4,5-trisphosphate-gated calcium channel activity"/>
    <property type="evidence" value="ECO:0007669"/>
    <property type="project" value="UniProtKB-UniRule"/>
</dbReference>
<evidence type="ECO:0000256" key="8">
    <source>
        <dbReference type="ARBA" id="ARBA00023065"/>
    </source>
</evidence>
<keyword evidence="4 13" id="KW-0812">Transmembrane</keyword>
<name>A0A914CMA8_9BILA</name>
<dbReference type="InterPro" id="IPR015925">
    <property type="entry name" value="Ryanodine_IP3_receptor"/>
</dbReference>
<evidence type="ECO:0000256" key="11">
    <source>
        <dbReference type="ARBA" id="ARBA00023286"/>
    </source>
</evidence>